<dbReference type="InterPro" id="IPR001296">
    <property type="entry name" value="Glyco_trans_1"/>
</dbReference>
<evidence type="ECO:0000256" key="9">
    <source>
        <dbReference type="ARBA" id="ARBA00022824"/>
    </source>
</evidence>
<comment type="subcellular location">
    <subcellularLocation>
        <location evidence="1">Endoplasmic reticulum membrane</location>
        <topology evidence="1">Single-pass membrane protein</topology>
    </subcellularLocation>
</comment>
<evidence type="ECO:0000256" key="14">
    <source>
        <dbReference type="RuleBase" id="RU367051"/>
    </source>
</evidence>
<dbReference type="Pfam" id="PF00534">
    <property type="entry name" value="Glycos_transf_1"/>
    <property type="match status" value="1"/>
</dbReference>
<keyword evidence="6 14" id="KW-0328">Glycosyltransferase</keyword>
<comment type="similarity">
    <text evidence="3 14">Belongs to the glycosyltransferase group 1 family. Glycosyltransferase 4 subfamily.</text>
</comment>
<dbReference type="GO" id="GO:0004377">
    <property type="term" value="F:GDP-Man:Man(3)GlcNAc(2)-PP-Dol alpha-1,2-mannosyltransferase activity"/>
    <property type="evidence" value="ECO:0007669"/>
    <property type="project" value="UniProtKB-UniRule"/>
</dbReference>
<evidence type="ECO:0000256" key="7">
    <source>
        <dbReference type="ARBA" id="ARBA00022679"/>
    </source>
</evidence>
<dbReference type="InterPro" id="IPR038013">
    <property type="entry name" value="ALG11"/>
</dbReference>
<dbReference type="AlphaFoldDB" id="A0A8S1DWH6"/>
<dbReference type="Proteomes" id="UP000494165">
    <property type="component" value="Unassembled WGS sequence"/>
</dbReference>
<evidence type="ECO:0000256" key="1">
    <source>
        <dbReference type="ARBA" id="ARBA00004389"/>
    </source>
</evidence>
<comment type="function">
    <text evidence="13">GDP-Man:Man(3)GlcNAc(2)-PP-Dol alpha-1,2-mannosyltransferase that operates in the biosynthetic pathway of dolichol-linked oligosaccharides, the glycan precursors employed in protein asparagine (N)-glycosylation. The assembly of dolichol-linked oligosaccharides begins on the cytosolic side of the endoplasmic reticulum membrane and finishes in its lumen. The sequential addition of sugars to dolichol pyrophosphate produces dolichol-linked oligosaccharides containing fourteen sugars, including two GlcNAcs, nine mannoses and three glucoses. Once assembled, the oligosaccharide is transferred from the lipid to nascent proteins by oligosaccharyltransferases. Catalyzes, on the cytoplasmic face of the endoplasmic reticulum, the addition of the fourth and fifth mannose residues to the dolichol-linked oligosaccharide chain, to produce Man(5)GlcNAc(2)-PP-dolichol core oligosaccharide. Man(5)GlcNAc(2)-PP-dolichol is a substrate for ALG3, the following enzyme in the biosynthetic pathway.</text>
</comment>
<evidence type="ECO:0000256" key="10">
    <source>
        <dbReference type="ARBA" id="ARBA00022989"/>
    </source>
</evidence>
<gene>
    <name evidence="17" type="ORF">CLODIP_2_CD08236</name>
</gene>
<proteinExistence type="inferred from homology"/>
<organism evidence="17 18">
    <name type="scientific">Cloeon dipterum</name>
    <dbReference type="NCBI Taxonomy" id="197152"/>
    <lineage>
        <taxon>Eukaryota</taxon>
        <taxon>Metazoa</taxon>
        <taxon>Ecdysozoa</taxon>
        <taxon>Arthropoda</taxon>
        <taxon>Hexapoda</taxon>
        <taxon>Insecta</taxon>
        <taxon>Pterygota</taxon>
        <taxon>Palaeoptera</taxon>
        <taxon>Ephemeroptera</taxon>
        <taxon>Pisciforma</taxon>
        <taxon>Baetidae</taxon>
        <taxon>Cloeon</taxon>
    </lineage>
</organism>
<feature type="domain" description="Glycosyl transferase family 1" evidence="15">
    <location>
        <begin position="277"/>
        <end position="385"/>
    </location>
</feature>
<keyword evidence="8 14" id="KW-0812">Transmembrane</keyword>
<evidence type="ECO:0000256" key="13">
    <source>
        <dbReference type="ARBA" id="ARBA00045128"/>
    </source>
</evidence>
<evidence type="ECO:0000256" key="12">
    <source>
        <dbReference type="ARBA" id="ARBA00045065"/>
    </source>
</evidence>
<protein>
    <recommendedName>
        <fullName evidence="5 14">GDP-Man:Man(3)GlcNAc(2)-PP-Dol alpha-1,2-mannosyltransferase</fullName>
        <ecNumber evidence="4 14">2.4.1.131</ecNumber>
    </recommendedName>
</protein>
<accession>A0A8S1DWH6</accession>
<evidence type="ECO:0000313" key="18">
    <source>
        <dbReference type="Proteomes" id="UP000494165"/>
    </source>
</evidence>
<dbReference type="EC" id="2.4.1.131" evidence="4 14"/>
<dbReference type="Pfam" id="PF15924">
    <property type="entry name" value="ALG11_N"/>
    <property type="match status" value="1"/>
</dbReference>
<comment type="pathway">
    <text evidence="2 14">Protein modification; protein glycosylation.</text>
</comment>
<dbReference type="PANTHER" id="PTHR45919">
    <property type="entry name" value="GDP-MAN:MAN(3)GLCNAC(2)-PP-DOL ALPHA-1,2-MANNOSYLTRANSFERASE"/>
    <property type="match status" value="1"/>
</dbReference>
<feature type="transmembrane region" description="Helical" evidence="14">
    <location>
        <begin position="12"/>
        <end position="35"/>
    </location>
</feature>
<dbReference type="PANTHER" id="PTHR45919:SF1">
    <property type="entry name" value="GDP-MAN:MAN(3)GLCNAC(2)-PP-DOL ALPHA-1,2-MANNOSYLTRANSFERASE"/>
    <property type="match status" value="1"/>
</dbReference>
<evidence type="ECO:0000256" key="11">
    <source>
        <dbReference type="ARBA" id="ARBA00023136"/>
    </source>
</evidence>
<keyword evidence="11 14" id="KW-0472">Membrane</keyword>
<comment type="caution">
    <text evidence="17">The sequence shown here is derived from an EMBL/GenBank/DDBJ whole genome shotgun (WGS) entry which is preliminary data.</text>
</comment>
<dbReference type="SUPFAM" id="SSF53756">
    <property type="entry name" value="UDP-Glycosyltransferase/glycogen phosphorylase"/>
    <property type="match status" value="1"/>
</dbReference>
<reference evidence="17 18" key="1">
    <citation type="submission" date="2020-04" db="EMBL/GenBank/DDBJ databases">
        <authorList>
            <person name="Alioto T."/>
            <person name="Alioto T."/>
            <person name="Gomez Garrido J."/>
        </authorList>
    </citation>
    <scope>NUCLEOTIDE SEQUENCE [LARGE SCALE GENOMIC DNA]</scope>
</reference>
<evidence type="ECO:0000259" key="16">
    <source>
        <dbReference type="Pfam" id="PF15924"/>
    </source>
</evidence>
<dbReference type="InterPro" id="IPR031814">
    <property type="entry name" value="ALG11_N"/>
</dbReference>
<name>A0A8S1DWH6_9INSE</name>
<dbReference type="Gene3D" id="3.40.50.2000">
    <property type="entry name" value="Glycogen Phosphorylase B"/>
    <property type="match status" value="1"/>
</dbReference>
<evidence type="ECO:0000313" key="17">
    <source>
        <dbReference type="EMBL" id="CAB3386349.1"/>
    </source>
</evidence>
<dbReference type="CDD" id="cd03806">
    <property type="entry name" value="GT4_ALG11-like"/>
    <property type="match status" value="1"/>
</dbReference>
<evidence type="ECO:0000256" key="6">
    <source>
        <dbReference type="ARBA" id="ARBA00022676"/>
    </source>
</evidence>
<feature type="domain" description="ALG11 mannosyltransferase N-terminal" evidence="16">
    <location>
        <begin position="54"/>
        <end position="249"/>
    </location>
</feature>
<evidence type="ECO:0000256" key="3">
    <source>
        <dbReference type="ARBA" id="ARBA00009481"/>
    </source>
</evidence>
<keyword evidence="18" id="KW-1185">Reference proteome</keyword>
<sequence>MIKMEIPPAMKIVLWLSLYSSGLAVIIFFLLFVLLRKRFNRARKRHREAVDTPTVAFFHPYCNAGGGGERVLWCAIRAMQTKFPDIKYVVYTGDIESSPEEILQKAYKRFNIKVEGEVNFVYLHRRPWVEASRWPHFTMIGQSIGSMWLAIEALDSIVPDLCIDTMGYAFALSLFNHLGGCKTACYVHYPTITPDMLQYVSNKHRGSLKAIVKLRYYRFFAYLYAKAGATCDLVMANSSWTQDRLDQVWKRPLDTHRVYPPCEVSELLAIPRSPDLDNKQDEFRILSVAQFRPEKDHPMQLRSLYALRELLYGNDAWDKVKLVFAGSCRHEEDHMRVQDLMNLAKHLALDDYVEFKINLSHEDLMDEFKKAKVGLHAMWNEHFGIGE</sequence>
<evidence type="ECO:0000259" key="15">
    <source>
        <dbReference type="Pfam" id="PF00534"/>
    </source>
</evidence>
<dbReference type="GO" id="GO:0005789">
    <property type="term" value="C:endoplasmic reticulum membrane"/>
    <property type="evidence" value="ECO:0007669"/>
    <property type="project" value="UniProtKB-SubCell"/>
</dbReference>
<evidence type="ECO:0000256" key="4">
    <source>
        <dbReference type="ARBA" id="ARBA00012645"/>
    </source>
</evidence>
<evidence type="ECO:0000256" key="8">
    <source>
        <dbReference type="ARBA" id="ARBA00022692"/>
    </source>
</evidence>
<evidence type="ECO:0000256" key="2">
    <source>
        <dbReference type="ARBA" id="ARBA00004922"/>
    </source>
</evidence>
<evidence type="ECO:0000256" key="5">
    <source>
        <dbReference type="ARBA" id="ARBA00022018"/>
    </source>
</evidence>
<dbReference type="EMBL" id="CADEPI010000474">
    <property type="protein sequence ID" value="CAB3386349.1"/>
    <property type="molecule type" value="Genomic_DNA"/>
</dbReference>
<keyword evidence="10 14" id="KW-1133">Transmembrane helix</keyword>
<keyword evidence="9 14" id="KW-0256">Endoplasmic reticulum</keyword>
<keyword evidence="7 14" id="KW-0808">Transferase</keyword>
<dbReference type="OrthoDB" id="2276068at2759"/>
<comment type="catalytic activity">
    <reaction evidence="12 14">
        <text>an alpha-D-Man-(1-&gt;3)-[alpha-D-Man-(1-&gt;6)]-beta-D-Man-(1-&gt;4)-beta-D-GlcNAc-(1-&gt;4)-alpha-D-GlcNAc-diphospho-di-trans,poly-cis-dolichol + 2 GDP-alpha-D-mannose = an alpha-D-Man-(1-&gt;2)-alpha-D-Man-(1-&gt;2)-alpha-D-Man-(1-&gt;3)-[alpha-D-Man-(1-&gt;6)]-beta-D-Man-(1-&gt;4)-beta-D-GlcNAc-(1-&gt;4)-alpha-D-GlcNAc-diphospho-di-trans,poly-cis-dolichol + 2 GDP + 2 H(+)</text>
        <dbReference type="Rhea" id="RHEA:29523"/>
        <dbReference type="Rhea" id="RHEA-COMP:19515"/>
        <dbReference type="Rhea" id="RHEA-COMP:19516"/>
        <dbReference type="ChEBI" id="CHEBI:15378"/>
        <dbReference type="ChEBI" id="CHEBI:57527"/>
        <dbReference type="ChEBI" id="CHEBI:58189"/>
        <dbReference type="ChEBI" id="CHEBI:132511"/>
        <dbReference type="ChEBI" id="CHEBI:132515"/>
        <dbReference type="EC" id="2.4.1.131"/>
    </reaction>
    <physiologicalReaction direction="left-to-right" evidence="12 14">
        <dbReference type="Rhea" id="RHEA:29524"/>
    </physiologicalReaction>
</comment>
<dbReference type="GO" id="GO:0006487">
    <property type="term" value="P:protein N-linked glycosylation"/>
    <property type="evidence" value="ECO:0007669"/>
    <property type="project" value="TreeGrafter"/>
</dbReference>